<reference evidence="4 5" key="1">
    <citation type="submission" date="2018-06" db="EMBL/GenBank/DDBJ databases">
        <title>Extensive metabolic versatility and redundancy in microbially diverse, dynamic hydrothermal sediments.</title>
        <authorList>
            <person name="Dombrowski N."/>
            <person name="Teske A."/>
            <person name="Baker B.J."/>
        </authorList>
    </citation>
    <scope>NUCLEOTIDE SEQUENCE [LARGE SCALE GENOMIC DNA]</scope>
    <source>
        <strain evidence="4">B10_G13</strain>
    </source>
</reference>
<dbReference type="InterPro" id="IPR011006">
    <property type="entry name" value="CheY-like_superfamily"/>
</dbReference>
<dbReference type="EMBL" id="QNBD01000252">
    <property type="protein sequence ID" value="RKX68653.1"/>
    <property type="molecule type" value="Genomic_DNA"/>
</dbReference>
<gene>
    <name evidence="4" type="ORF">DRP43_05295</name>
</gene>
<dbReference type="PANTHER" id="PTHR44591">
    <property type="entry name" value="STRESS RESPONSE REGULATOR PROTEIN 1"/>
    <property type="match status" value="1"/>
</dbReference>
<dbReference type="InterPro" id="IPR001789">
    <property type="entry name" value="Sig_transdc_resp-reg_receiver"/>
</dbReference>
<protein>
    <submittedName>
        <fullName evidence="4">Response regulator</fullName>
    </submittedName>
</protein>
<dbReference type="PROSITE" id="PS50110">
    <property type="entry name" value="RESPONSE_REGULATORY"/>
    <property type="match status" value="1"/>
</dbReference>
<dbReference type="AlphaFoldDB" id="A0A660SDA9"/>
<evidence type="ECO:0000313" key="4">
    <source>
        <dbReference type="EMBL" id="RKX68653.1"/>
    </source>
</evidence>
<evidence type="ECO:0000256" key="1">
    <source>
        <dbReference type="ARBA" id="ARBA00022553"/>
    </source>
</evidence>
<feature type="modified residue" description="4-aspartylphosphate" evidence="2">
    <location>
        <position position="55"/>
    </location>
</feature>
<name>A0A660SDA9_UNCT6</name>
<organism evidence="4 5">
    <name type="scientific">candidate division TA06 bacterium</name>
    <dbReference type="NCBI Taxonomy" id="2250710"/>
    <lineage>
        <taxon>Bacteria</taxon>
        <taxon>Bacteria division TA06</taxon>
    </lineage>
</organism>
<dbReference type="SMART" id="SM00448">
    <property type="entry name" value="REC"/>
    <property type="match status" value="1"/>
</dbReference>
<keyword evidence="1 2" id="KW-0597">Phosphoprotein</keyword>
<dbReference type="GO" id="GO:0000160">
    <property type="term" value="P:phosphorelay signal transduction system"/>
    <property type="evidence" value="ECO:0007669"/>
    <property type="project" value="InterPro"/>
</dbReference>
<evidence type="ECO:0000256" key="2">
    <source>
        <dbReference type="PROSITE-ProRule" id="PRU00169"/>
    </source>
</evidence>
<dbReference type="SUPFAM" id="SSF52172">
    <property type="entry name" value="CheY-like"/>
    <property type="match status" value="1"/>
</dbReference>
<proteinExistence type="predicted"/>
<dbReference type="InterPro" id="IPR050595">
    <property type="entry name" value="Bact_response_regulator"/>
</dbReference>
<sequence length="132" mass="15050">MSKHKSILFVDDDPSFLEATTNVLESFGYSVIKALNPKKCFETLDKELPDLIILDVMMARIDSGFDVCRKLKTDNRTKGIPILMLTAVDKEYPFDFGKTAGDPDWLPVEDFIDKPVEAMELVEHIRVLLKEK</sequence>
<feature type="domain" description="Response regulatory" evidence="3">
    <location>
        <begin position="6"/>
        <end position="129"/>
    </location>
</feature>
<accession>A0A660SDA9</accession>
<comment type="caution">
    <text evidence="4">The sequence shown here is derived from an EMBL/GenBank/DDBJ whole genome shotgun (WGS) entry which is preliminary data.</text>
</comment>
<dbReference type="Pfam" id="PF00072">
    <property type="entry name" value="Response_reg"/>
    <property type="match status" value="1"/>
</dbReference>
<dbReference type="PANTHER" id="PTHR44591:SF3">
    <property type="entry name" value="RESPONSE REGULATORY DOMAIN-CONTAINING PROTEIN"/>
    <property type="match status" value="1"/>
</dbReference>
<evidence type="ECO:0000259" key="3">
    <source>
        <dbReference type="PROSITE" id="PS50110"/>
    </source>
</evidence>
<dbReference type="Proteomes" id="UP000271125">
    <property type="component" value="Unassembled WGS sequence"/>
</dbReference>
<dbReference type="Gene3D" id="3.40.50.2300">
    <property type="match status" value="1"/>
</dbReference>
<evidence type="ECO:0000313" key="5">
    <source>
        <dbReference type="Proteomes" id="UP000271125"/>
    </source>
</evidence>